<dbReference type="GO" id="GO:0005694">
    <property type="term" value="C:chromosome"/>
    <property type="evidence" value="ECO:0007669"/>
    <property type="project" value="InterPro"/>
</dbReference>
<feature type="coiled-coil region" evidence="7">
    <location>
        <begin position="241"/>
        <end position="275"/>
    </location>
</feature>
<dbReference type="Pfam" id="PF06470">
    <property type="entry name" value="SMC_hinge"/>
    <property type="match status" value="1"/>
</dbReference>
<comment type="similarity">
    <text evidence="7">Belongs to the SMC family.</text>
</comment>
<dbReference type="GO" id="GO:0016887">
    <property type="term" value="F:ATP hydrolysis activity"/>
    <property type="evidence" value="ECO:0007669"/>
    <property type="project" value="InterPro"/>
</dbReference>
<evidence type="ECO:0000256" key="1">
    <source>
        <dbReference type="ARBA" id="ARBA00004496"/>
    </source>
</evidence>
<dbReference type="NCBIfam" id="TIGR02168">
    <property type="entry name" value="SMC_prok_B"/>
    <property type="match status" value="1"/>
</dbReference>
<dbReference type="GO" id="GO:0005524">
    <property type="term" value="F:ATP binding"/>
    <property type="evidence" value="ECO:0007669"/>
    <property type="project" value="UniProtKB-UniRule"/>
</dbReference>
<dbReference type="Gene3D" id="3.30.70.1620">
    <property type="match status" value="1"/>
</dbReference>
<evidence type="ECO:0000259" key="10">
    <source>
        <dbReference type="Pfam" id="PF06470"/>
    </source>
</evidence>
<feature type="compositionally biased region" description="Basic and acidic residues" evidence="8">
    <location>
        <begin position="458"/>
        <end position="471"/>
    </location>
</feature>
<keyword evidence="6 7" id="KW-0238">DNA-binding</keyword>
<feature type="region of interest" description="Disordered" evidence="8">
    <location>
        <begin position="445"/>
        <end position="471"/>
    </location>
</feature>
<evidence type="ECO:0000256" key="3">
    <source>
        <dbReference type="ARBA" id="ARBA00022741"/>
    </source>
</evidence>
<feature type="domain" description="RecF/RecN/SMC N-terminal" evidence="9">
    <location>
        <begin position="2"/>
        <end position="1140"/>
    </location>
</feature>
<keyword evidence="5 7" id="KW-0175">Coiled coil</keyword>
<proteinExistence type="inferred from homology"/>
<dbReference type="InterPro" id="IPR003395">
    <property type="entry name" value="RecF/RecN/SMC_N"/>
</dbReference>
<dbReference type="InterPro" id="IPR027417">
    <property type="entry name" value="P-loop_NTPase"/>
</dbReference>
<feature type="coiled-coil region" evidence="7">
    <location>
        <begin position="167"/>
        <end position="194"/>
    </location>
</feature>
<dbReference type="InterPro" id="IPR011890">
    <property type="entry name" value="SMC_prok"/>
</dbReference>
<protein>
    <recommendedName>
        <fullName evidence="7">Chromosome partition protein Smc</fullName>
    </recommendedName>
</protein>
<name>A0A6I8MI53_9CORY</name>
<dbReference type="HAMAP" id="MF_01894">
    <property type="entry name" value="Smc_prok"/>
    <property type="match status" value="1"/>
</dbReference>
<comment type="domain">
    <text evidence="7">Contains large globular domains required for ATP hydrolysis at each terminus and a third globular domain forming a flexible hinge near the middle of the molecule. These domains are separated by coiled-coil structures.</text>
</comment>
<dbReference type="PANTHER" id="PTHR43977">
    <property type="entry name" value="STRUCTURAL MAINTENANCE OF CHROMOSOMES PROTEIN 3"/>
    <property type="match status" value="1"/>
</dbReference>
<dbReference type="Gene3D" id="1.20.1060.20">
    <property type="match status" value="1"/>
</dbReference>
<dbReference type="FunFam" id="3.40.50.300:FF:000901">
    <property type="entry name" value="Chromosome partition protein Smc"/>
    <property type="match status" value="1"/>
</dbReference>
<keyword evidence="2 7" id="KW-0963">Cytoplasm</keyword>
<dbReference type="KEGG" id="crf:FRC0190_01565"/>
<dbReference type="GO" id="GO:0005737">
    <property type="term" value="C:cytoplasm"/>
    <property type="evidence" value="ECO:0007669"/>
    <property type="project" value="UniProtKB-SubCell"/>
</dbReference>
<keyword evidence="4 7" id="KW-0067">ATP-binding</keyword>
<dbReference type="RefSeq" id="WP_155873343.1">
    <property type="nucleotide sequence ID" value="NZ_LR738855.1"/>
</dbReference>
<dbReference type="Gene3D" id="3.40.50.300">
    <property type="entry name" value="P-loop containing nucleotide triphosphate hydrolases"/>
    <property type="match status" value="2"/>
</dbReference>
<dbReference type="PIRSF" id="PIRSF005719">
    <property type="entry name" value="SMC"/>
    <property type="match status" value="1"/>
</dbReference>
<feature type="region of interest" description="Disordered" evidence="8">
    <location>
        <begin position="786"/>
        <end position="805"/>
    </location>
</feature>
<evidence type="ECO:0000259" key="9">
    <source>
        <dbReference type="Pfam" id="PF02463"/>
    </source>
</evidence>
<dbReference type="GO" id="GO:0003677">
    <property type="term" value="F:DNA binding"/>
    <property type="evidence" value="ECO:0007669"/>
    <property type="project" value="UniProtKB-UniRule"/>
</dbReference>
<evidence type="ECO:0000256" key="8">
    <source>
        <dbReference type="SAM" id="MobiDB-lite"/>
    </source>
</evidence>
<dbReference type="InterPro" id="IPR036277">
    <property type="entry name" value="SMC_hinge_sf"/>
</dbReference>
<organism evidence="11 12">
    <name type="scientific">Corynebacterium rouxii</name>
    <dbReference type="NCBI Taxonomy" id="2719119"/>
    <lineage>
        <taxon>Bacteria</taxon>
        <taxon>Bacillati</taxon>
        <taxon>Actinomycetota</taxon>
        <taxon>Actinomycetes</taxon>
        <taxon>Mycobacteriales</taxon>
        <taxon>Corynebacteriaceae</taxon>
        <taxon>Corynebacterium</taxon>
    </lineage>
</organism>
<dbReference type="InterPro" id="IPR010935">
    <property type="entry name" value="SMC_hinge"/>
</dbReference>
<dbReference type="FunFam" id="3.40.50.300:FF:000984">
    <property type="entry name" value="Chromosome partition protein Smc"/>
    <property type="match status" value="1"/>
</dbReference>
<reference evidence="11 12" key="1">
    <citation type="submission" date="2019-11" db="EMBL/GenBank/DDBJ databases">
        <authorList>
            <person name="Brisse S."/>
        </authorList>
    </citation>
    <scope>NUCLEOTIDE SEQUENCE [LARGE SCALE GENOMIC DNA]</scope>
    <source>
        <strain evidence="11">FRC0190</strain>
    </source>
</reference>
<keyword evidence="3 7" id="KW-0547">Nucleotide-binding</keyword>
<dbReference type="CDD" id="cd03278">
    <property type="entry name" value="ABC_SMC_barmotin"/>
    <property type="match status" value="2"/>
</dbReference>
<dbReference type="InterPro" id="IPR024704">
    <property type="entry name" value="SMC"/>
</dbReference>
<comment type="subunit">
    <text evidence="7">Homodimer.</text>
</comment>
<dbReference type="GO" id="GO:0007062">
    <property type="term" value="P:sister chromatid cohesion"/>
    <property type="evidence" value="ECO:0007669"/>
    <property type="project" value="InterPro"/>
</dbReference>
<evidence type="ECO:0000256" key="7">
    <source>
        <dbReference type="HAMAP-Rule" id="MF_01894"/>
    </source>
</evidence>
<evidence type="ECO:0000256" key="6">
    <source>
        <dbReference type="ARBA" id="ARBA00023125"/>
    </source>
</evidence>
<dbReference type="AlphaFoldDB" id="A0A6I8MI53"/>
<comment type="subcellular location">
    <subcellularLocation>
        <location evidence="1 7">Cytoplasm</location>
    </subcellularLocation>
</comment>
<evidence type="ECO:0000256" key="4">
    <source>
        <dbReference type="ARBA" id="ARBA00022840"/>
    </source>
</evidence>
<comment type="function">
    <text evidence="7">Required for chromosome condensation and partitioning.</text>
</comment>
<feature type="binding site" evidence="7">
    <location>
        <begin position="32"/>
        <end position="39"/>
    </location>
    <ligand>
        <name>ATP</name>
        <dbReference type="ChEBI" id="CHEBI:30616"/>
    </ligand>
</feature>
<gene>
    <name evidence="7" type="primary">smc</name>
    <name evidence="11" type="ORF">FRC0190_01565</name>
</gene>
<dbReference type="Proteomes" id="UP000423525">
    <property type="component" value="Chromosome"/>
</dbReference>
<dbReference type="GO" id="GO:0006260">
    <property type="term" value="P:DNA replication"/>
    <property type="evidence" value="ECO:0007669"/>
    <property type="project" value="UniProtKB-UniRule"/>
</dbReference>
<feature type="domain" description="SMC hinge" evidence="10">
    <location>
        <begin position="516"/>
        <end position="609"/>
    </location>
</feature>
<dbReference type="GO" id="GO:0030261">
    <property type="term" value="P:chromosome condensation"/>
    <property type="evidence" value="ECO:0007669"/>
    <property type="project" value="InterPro"/>
</dbReference>
<evidence type="ECO:0000313" key="12">
    <source>
        <dbReference type="Proteomes" id="UP000423525"/>
    </source>
</evidence>
<feature type="region of interest" description="Disordered" evidence="8">
    <location>
        <begin position="745"/>
        <end position="766"/>
    </location>
</feature>
<dbReference type="EMBL" id="LR738855">
    <property type="protein sequence ID" value="VZH85615.1"/>
    <property type="molecule type" value="Genomic_DNA"/>
</dbReference>
<evidence type="ECO:0000313" key="11">
    <source>
        <dbReference type="EMBL" id="VZH85615.1"/>
    </source>
</evidence>
<dbReference type="GO" id="GO:0007059">
    <property type="term" value="P:chromosome segregation"/>
    <property type="evidence" value="ECO:0007669"/>
    <property type="project" value="UniProtKB-UniRule"/>
</dbReference>
<evidence type="ECO:0000256" key="5">
    <source>
        <dbReference type="ARBA" id="ARBA00023054"/>
    </source>
</evidence>
<feature type="coiled-coil region" evidence="7">
    <location>
        <begin position="331"/>
        <end position="421"/>
    </location>
</feature>
<dbReference type="Pfam" id="PF02463">
    <property type="entry name" value="SMC_N"/>
    <property type="match status" value="1"/>
</dbReference>
<dbReference type="SUPFAM" id="SSF75553">
    <property type="entry name" value="Smc hinge domain"/>
    <property type="match status" value="1"/>
</dbReference>
<sequence>MYLKSLTLKGFKSFASATTLKFEPGICAVVGPNGSGKSNVVDALAWVMGEQGAKNLRGGKMEDVIFAGAGDRKPLGRAEVTLTIDNSDGALPIEYTEVSVTRRMFRDGGGEYEINGHKARLMDIQELLSDSGIGREMHVIVGQGRLSQILESRPEDRRAFIEEAAGVLKHRRRKEKAQRKLVGMQANLDRLSDLTVELGKQLKPLARQAEAARKAATIQSEVRDARLRIAGYQIHSLASSLKDAQSNYDSIAEKLEEVTKQLEEATGAQLEAEEAWGKISPEAEKSQQLWFELSSLAERVSATQRIATDRAKNFSEVRYSGPDPDELAEKAARADAEYAEAEETVDILSERLESIQDNVAELEERAQRADREHLAQVRAIADRREGIVRLLTLESQQREHIVAAEAELERLREAESDIATQARSKDAEHKDCQALLQDARSRIEPLSQSRDTALSESRAADSRLEQLREQQSDIDKSISRLESKIETLESHRMTRNTVEQWEKLQSFYGVDRCIIPQRGMEKAIAAALGPVAEALVGETTTAELQALDIESLARHIVITPSESHDWRLDTDLPNYASWLLDYVELAPEVSSTIVQILADVVFVDSYEHGCEVVNHDPRLRAVCVDGTMWGHGWVAVGSAERSAVEITAEIDRAEKDLEVAQLQRAELAGTLNGAHEAADEARVRSAQAQAVCREQEIVVENYSRRVEAVSNELEARQQELHRHALRVREAQDRLNQLRQLWEETSDRLSRVEEDNSEEEPSTNERDEAAAALSHMRSMEVEARLSLRTAQDKAEHIRGRGDGLRRQAEYERQARARHDQAVARQRRKAEIASVVAQQCLVVAERVDDALARATQWKENTIAQRRIISARVSAAKDAVSALRTNANRLTEKSHAAELSLGQAQVRLEEAHEKIVEQLGIAISDLMRDYTPHEGFDIGAQRVRLKNAEKDLNALGKVNPLALEEFKALEERYEFLSTQLADVEQARRDLHGVINDVDAKILQLFTDAWKDVEAEFPRVFATLFPGGEGRLVLTEPHDMLTTGIEVEARPPGKRVKRLSLLSGGEKSLTALAMLVAIFRARPSPFYVMDEVEAALDDVNLRRLIALFQELRDDSQLIVITHQKPTMDVANVLYGVTMRGDGITRVISQRMTPDVTKLPEPQPAE</sequence>
<feature type="compositionally biased region" description="Polar residues" evidence="8">
    <location>
        <begin position="446"/>
        <end position="455"/>
    </location>
</feature>
<evidence type="ECO:0000256" key="2">
    <source>
        <dbReference type="ARBA" id="ARBA00022490"/>
    </source>
</evidence>
<dbReference type="SUPFAM" id="SSF52540">
    <property type="entry name" value="P-loop containing nucleoside triphosphate hydrolases"/>
    <property type="match status" value="1"/>
</dbReference>
<accession>A0A6I8MI53</accession>